<feature type="region of interest" description="Disordered" evidence="3">
    <location>
        <begin position="142"/>
        <end position="249"/>
    </location>
</feature>
<feature type="compositionally biased region" description="Acidic residues" evidence="3">
    <location>
        <begin position="658"/>
        <end position="671"/>
    </location>
</feature>
<proteinExistence type="predicted"/>
<feature type="region of interest" description="Disordered" evidence="3">
    <location>
        <begin position="715"/>
        <end position="806"/>
    </location>
</feature>
<feature type="compositionally biased region" description="Gly residues" evidence="3">
    <location>
        <begin position="896"/>
        <end position="913"/>
    </location>
</feature>
<dbReference type="InterPro" id="IPR004087">
    <property type="entry name" value="KH_dom"/>
</dbReference>
<dbReference type="Gene3D" id="3.30.1370.10">
    <property type="entry name" value="K Homology domain, type 1"/>
    <property type="match status" value="4"/>
</dbReference>
<reference evidence="5" key="1">
    <citation type="submission" date="2020-04" db="EMBL/GenBank/DDBJ databases">
        <title>Hybrid Assembly of Korean Phytophthora infestans isolates.</title>
        <authorList>
            <person name="Prokchorchik M."/>
            <person name="Lee Y."/>
            <person name="Seo J."/>
            <person name="Cho J.-H."/>
            <person name="Park Y.-E."/>
            <person name="Jang D.-C."/>
            <person name="Im J.-S."/>
            <person name="Choi J.-G."/>
            <person name="Park H.-J."/>
            <person name="Lee G.-B."/>
            <person name="Lee Y.-G."/>
            <person name="Hong S.-Y."/>
            <person name="Cho K."/>
            <person name="Sohn K.H."/>
        </authorList>
    </citation>
    <scope>NUCLEOTIDE SEQUENCE</scope>
    <source>
        <strain evidence="5">KR_1_A1</strain>
    </source>
</reference>
<evidence type="ECO:0000256" key="2">
    <source>
        <dbReference type="PROSITE-ProRule" id="PRU00117"/>
    </source>
</evidence>
<evidence type="ECO:0000256" key="3">
    <source>
        <dbReference type="SAM" id="MobiDB-lite"/>
    </source>
</evidence>
<feature type="compositionally biased region" description="Low complexity" evidence="3">
    <location>
        <begin position="880"/>
        <end position="895"/>
    </location>
</feature>
<feature type="region of interest" description="Disordered" evidence="3">
    <location>
        <begin position="644"/>
        <end position="693"/>
    </location>
</feature>
<organism evidence="5 6">
    <name type="scientific">Phytophthora infestans</name>
    <name type="common">Potato late blight agent</name>
    <name type="synonym">Botrytis infestans</name>
    <dbReference type="NCBI Taxonomy" id="4787"/>
    <lineage>
        <taxon>Eukaryota</taxon>
        <taxon>Sar</taxon>
        <taxon>Stramenopiles</taxon>
        <taxon>Oomycota</taxon>
        <taxon>Peronosporomycetes</taxon>
        <taxon>Peronosporales</taxon>
        <taxon>Peronosporaceae</taxon>
        <taxon>Phytophthora</taxon>
    </lineage>
</organism>
<name>A0A833T4X0_PHYIN</name>
<feature type="domain" description="K Homology" evidence="4">
    <location>
        <begin position="271"/>
        <end position="343"/>
    </location>
</feature>
<dbReference type="Proteomes" id="UP000602510">
    <property type="component" value="Unassembled WGS sequence"/>
</dbReference>
<keyword evidence="2" id="KW-0694">RNA-binding</keyword>
<feature type="compositionally biased region" description="Acidic residues" evidence="3">
    <location>
        <begin position="748"/>
        <end position="767"/>
    </location>
</feature>
<dbReference type="InterPro" id="IPR004088">
    <property type="entry name" value="KH_dom_type_1"/>
</dbReference>
<evidence type="ECO:0000313" key="5">
    <source>
        <dbReference type="EMBL" id="KAF4043493.1"/>
    </source>
</evidence>
<evidence type="ECO:0000256" key="1">
    <source>
        <dbReference type="ARBA" id="ARBA00022737"/>
    </source>
</evidence>
<dbReference type="EMBL" id="WSZM01000084">
    <property type="protein sequence ID" value="KAF4043493.1"/>
    <property type="molecule type" value="Genomic_DNA"/>
</dbReference>
<feature type="compositionally biased region" description="Basic and acidic residues" evidence="3">
    <location>
        <begin position="862"/>
        <end position="877"/>
    </location>
</feature>
<feature type="region of interest" description="Disordered" evidence="3">
    <location>
        <begin position="829"/>
        <end position="920"/>
    </location>
</feature>
<sequence>MELPFTASSNTDTDDVDRKAKLLALLDQARVNRGLQPERNGDTCVGEDVALDARPPPIKIEPLTDVKSEYSNTPHSQEQHTPKCICSHSHQSSPASTIHESHALSTSALRERSLNVSLTTNSEGSESFDTVLSRNHARITSETCRGSSAAIQTAGEDARQSDATHPSTTRVAVLSSAPKPRIADLTGGREKVPRLQQLKPLQVPRNPTHPPQLEEKNPVKRAVQPKQPKPVKRAVQPKQPKPSTTNTSITLKKLELLTPDEYEDSELHGDFQHMLHILIPSNATTALLERRGQPIQSISQQSDCTLSIREPEASPFKDDRLLRIYGKAKGISLAQRLVIAYIRAYRADKGDPNYVDLSTESSPLVALPATSITKAMSVAVASGKKNEKEITRPFVWMVEREDVGKMMGRQGSTLAAIRQNTGAAIHLDKDTVPGTSERRVVLIGSVESIAAAIGEIKARSGGHPEVSASPSGRLGQYFAIPYHSSGFLIGPQGSTVKGITDRTGARLQIPSAEDLPLGSTNRILHMQGTPKQVEHARRVVGAKLRDYLSSSKNPRTRTPISTGKKGDKVTIKTLLPSRICGFMLDNRGKLVREISDKSGAHTHLLAPHDDESRVCVFSGEMSCVLRAQRLVLQVIAGDAISSKHSNVPRKRKRSHREEEEEEYSDAEEDMNNEGSYYDSDEEDNYEEYEEPRRLPVKRQTVRRVPLRSRLEYREDDDVYSNDDEEEYDERPRQPIRRPVATRSREYIDEYPDDFDNGYNSEDFDEYRDENRVLYDPPRSRTPKRPAVVRRQPCTRHQDEYSGDYEEYDDEYSYADDSDGYEHSLIARKQAVKRRPLASRLDSRRPPVVLPGRKVQMVAPKLSPREQRPRVSPTDRRRSNSRPSSARIRSNSRGSVPRGGRGSGRPGSSRGRGNGSKRRRL</sequence>
<accession>A0A833T4X0</accession>
<feature type="domain" description="K Homology" evidence="4">
    <location>
        <begin position="567"/>
        <end position="636"/>
    </location>
</feature>
<dbReference type="Pfam" id="PF00013">
    <property type="entry name" value="KH_1"/>
    <property type="match status" value="4"/>
</dbReference>
<feature type="domain" description="K Homology" evidence="4">
    <location>
        <begin position="390"/>
        <end position="461"/>
    </location>
</feature>
<gene>
    <name evidence="5" type="ORF">GN244_ATG04190</name>
</gene>
<keyword evidence="6" id="KW-1185">Reference proteome</keyword>
<dbReference type="CDD" id="cd00105">
    <property type="entry name" value="KH-I"/>
    <property type="match status" value="3"/>
</dbReference>
<evidence type="ECO:0000313" key="6">
    <source>
        <dbReference type="Proteomes" id="UP000602510"/>
    </source>
</evidence>
<dbReference type="GO" id="GO:0003723">
    <property type="term" value="F:RNA binding"/>
    <property type="evidence" value="ECO:0007669"/>
    <property type="project" value="UniProtKB-UniRule"/>
</dbReference>
<dbReference type="PROSITE" id="PS50084">
    <property type="entry name" value="KH_TYPE_1"/>
    <property type="match status" value="4"/>
</dbReference>
<feature type="region of interest" description="Disordered" evidence="3">
    <location>
        <begin position="69"/>
        <end position="92"/>
    </location>
</feature>
<dbReference type="AlphaFoldDB" id="A0A833T4X0"/>
<dbReference type="InterPro" id="IPR036612">
    <property type="entry name" value="KH_dom_type_1_sf"/>
</dbReference>
<feature type="compositionally biased region" description="Acidic residues" evidence="3">
    <location>
        <begin position="715"/>
        <end position="728"/>
    </location>
</feature>
<dbReference type="SMART" id="SM00322">
    <property type="entry name" value="KH"/>
    <property type="match status" value="4"/>
</dbReference>
<protein>
    <submittedName>
        <fullName evidence="5">KH domain</fullName>
    </submittedName>
</protein>
<feature type="compositionally biased region" description="Polar residues" evidence="3">
    <location>
        <begin position="142"/>
        <end position="151"/>
    </location>
</feature>
<dbReference type="PANTHER" id="PTHR10288">
    <property type="entry name" value="KH DOMAIN CONTAINING RNA BINDING PROTEIN"/>
    <property type="match status" value="1"/>
</dbReference>
<keyword evidence="1" id="KW-0677">Repeat</keyword>
<evidence type="ECO:0000259" key="4">
    <source>
        <dbReference type="SMART" id="SM00322"/>
    </source>
</evidence>
<feature type="compositionally biased region" description="Acidic residues" evidence="3">
    <location>
        <begin position="678"/>
        <end position="689"/>
    </location>
</feature>
<dbReference type="SUPFAM" id="SSF54791">
    <property type="entry name" value="Eukaryotic type KH-domain (KH-domain type I)"/>
    <property type="match status" value="4"/>
</dbReference>
<feature type="domain" description="K Homology" evidence="4">
    <location>
        <begin position="472"/>
        <end position="545"/>
    </location>
</feature>
<comment type="caution">
    <text evidence="5">The sequence shown here is derived from an EMBL/GenBank/DDBJ whole genome shotgun (WGS) entry which is preliminary data.</text>
</comment>